<protein>
    <submittedName>
        <fullName evidence="1">DUF4325 domain-containing protein</fullName>
    </submittedName>
</protein>
<comment type="caution">
    <text evidence="1">The sequence shown here is derived from an EMBL/GenBank/DDBJ whole genome shotgun (WGS) entry which is preliminary data.</text>
</comment>
<gene>
    <name evidence="1" type="ORF">HA285_07275</name>
</gene>
<evidence type="ECO:0000313" key="2">
    <source>
        <dbReference type="Proteomes" id="UP000538031"/>
    </source>
</evidence>
<organism evidence="1 2">
    <name type="scientific">Methanothermobacter thermautotrophicus</name>
    <name type="common">Methanobacterium thermoformicicum</name>
    <dbReference type="NCBI Taxonomy" id="145262"/>
    <lineage>
        <taxon>Archaea</taxon>
        <taxon>Methanobacteriati</taxon>
        <taxon>Methanobacteriota</taxon>
        <taxon>Methanomada group</taxon>
        <taxon>Methanobacteria</taxon>
        <taxon>Methanobacteriales</taxon>
        <taxon>Methanobacteriaceae</taxon>
        <taxon>Methanothermobacter</taxon>
    </lineage>
</organism>
<proteinExistence type="predicted"/>
<evidence type="ECO:0000313" key="1">
    <source>
        <dbReference type="EMBL" id="HIH65376.1"/>
    </source>
</evidence>
<sequence length="114" mass="13389">MGKGRDVDMKNKIEKIRLEKHIGALLAFRDYVDDLFEEINRLDANVIELDFEGVEFMSRSFAHEYLMRKSKSEKDIYEKNKCPSIQNMLSVVERSFKNPRKIRVTPTSHPIKIA</sequence>
<name>A0A7J4MXK9_METTF</name>
<accession>A0A7J4MXK9</accession>
<reference evidence="2" key="1">
    <citation type="journal article" date="2020" name="bioRxiv">
        <title>A rank-normalized archaeal taxonomy based on genome phylogeny resolves widespread incomplete and uneven classifications.</title>
        <authorList>
            <person name="Rinke C."/>
            <person name="Chuvochina M."/>
            <person name="Mussig A.J."/>
            <person name="Chaumeil P.-A."/>
            <person name="Waite D.W."/>
            <person name="Whitman W.B."/>
            <person name="Parks D.H."/>
            <person name="Hugenholtz P."/>
        </authorList>
    </citation>
    <scope>NUCLEOTIDE SEQUENCE [LARGE SCALE GENOMIC DNA]</scope>
</reference>
<dbReference type="EMBL" id="DUHT01000080">
    <property type="protein sequence ID" value="HIH65376.1"/>
    <property type="molecule type" value="Genomic_DNA"/>
</dbReference>
<dbReference type="Proteomes" id="UP000538031">
    <property type="component" value="Unassembled WGS sequence"/>
</dbReference>
<dbReference type="AlphaFoldDB" id="A0A7J4MXK9"/>